<dbReference type="InterPro" id="IPR016292">
    <property type="entry name" value="Epoxide_hydrolase"/>
</dbReference>
<sequence>MKRGLCCCCVVIPIAVSIATTLLLTGFYDSDPDPPEIPDGWWGKGEKKKEDDPTLKGIKIMVSDVILDDLKQRLSKTRYFDGLEGANFRYGFNVDYMKEVVKYWREEYDWRKTEQKLNEYQHYKTQIEGIFVHFVHIKPDVKDKDVVVRPLLLVHGWPGSFYEFYKMIPLLTKPQNGLVFELVLPSIPGYGLSEAPNKQGFNQVAAARVFHKLMTRLGHKSYYVQGGDWGAVITRFMSILYPQSVLGLHSNFFQMDQDTKTPLKLLLAAVAPSAILDEQDIPKISPIWDKLVYLINEAGYFLLQHTKPDTVGTALTDSPVGLAAYILEKFSTWTNPGYRDLPDGGLTKKFTLDELLTNVMIYWTTKTITSSMRFYKEMSFDEDLDRYKIRVPTGVACFPHEIALGCPPPQFATSAKHLIHYTNMPTGGHFAAFEEPQLLAADIWKFVEKAEEFHKERNADSES</sequence>
<dbReference type="InterPro" id="IPR010497">
    <property type="entry name" value="Epoxide_hydro_N"/>
</dbReference>
<evidence type="ECO:0000256" key="4">
    <source>
        <dbReference type="ARBA" id="ARBA00022797"/>
    </source>
</evidence>
<dbReference type="GO" id="GO:0033961">
    <property type="term" value="F:cis-stilbene-oxide hydrolase activity"/>
    <property type="evidence" value="ECO:0007669"/>
    <property type="project" value="UniProtKB-UniRule"/>
</dbReference>
<dbReference type="OrthoDB" id="7130006at2759"/>
<keyword evidence="9" id="KW-1185">Reference proteome</keyword>
<evidence type="ECO:0000256" key="7">
    <source>
        <dbReference type="PIRSR" id="PIRSR001112-1"/>
    </source>
</evidence>
<comment type="subcellular location">
    <subcellularLocation>
        <location evidence="6">Endoplasmic reticulum membrane</location>
    </subcellularLocation>
    <subcellularLocation>
        <location evidence="2">Microsome membrane</location>
        <topology evidence="2">Single-pass membrane protein</topology>
    </subcellularLocation>
</comment>
<reference evidence="10 11" key="1">
    <citation type="submission" date="2025-04" db="UniProtKB">
        <authorList>
            <consortium name="RefSeq"/>
        </authorList>
    </citation>
    <scope>IDENTIFICATION</scope>
    <source>
        <tissue evidence="10 11">Gonads</tissue>
    </source>
</reference>
<dbReference type="AlphaFoldDB" id="A0A1S3HCK9"/>
<dbReference type="PANTHER" id="PTHR21661:SF35">
    <property type="entry name" value="EPOXIDE HYDROLASE"/>
    <property type="match status" value="1"/>
</dbReference>
<name>A0A1S3HCK9_LINAN</name>
<dbReference type="Gene3D" id="3.40.50.1820">
    <property type="entry name" value="alpha/beta hydrolase"/>
    <property type="match status" value="1"/>
</dbReference>
<dbReference type="SUPFAM" id="SSF53474">
    <property type="entry name" value="alpha/beta-Hydrolases"/>
    <property type="match status" value="1"/>
</dbReference>
<feature type="active site" description="Nucleophile" evidence="7">
    <location>
        <position position="228"/>
    </location>
</feature>
<evidence type="ECO:0000256" key="1">
    <source>
        <dbReference type="ARBA" id="ARBA00000221"/>
    </source>
</evidence>
<dbReference type="PANTHER" id="PTHR21661">
    <property type="entry name" value="EPOXIDE HYDROLASE 1-RELATED"/>
    <property type="match status" value="1"/>
</dbReference>
<comment type="similarity">
    <text evidence="3 6">Belongs to the peptidase S33 family.</text>
</comment>
<dbReference type="InterPro" id="IPR029058">
    <property type="entry name" value="AB_hydrolase_fold"/>
</dbReference>
<feature type="domain" description="Epoxide hydrolase N-terminal" evidence="8">
    <location>
        <begin position="58"/>
        <end position="164"/>
    </location>
</feature>
<evidence type="ECO:0000256" key="2">
    <source>
        <dbReference type="ARBA" id="ARBA00004111"/>
    </source>
</evidence>
<evidence type="ECO:0000313" key="11">
    <source>
        <dbReference type="RefSeq" id="XP_013383749.1"/>
    </source>
</evidence>
<dbReference type="STRING" id="7574.A0A1S3HCK9"/>
<accession>A0A1S3HCK9</accession>
<dbReference type="GO" id="GO:0097176">
    <property type="term" value="P:epoxide metabolic process"/>
    <property type="evidence" value="ECO:0007669"/>
    <property type="project" value="TreeGrafter"/>
</dbReference>
<keyword evidence="4 6" id="KW-0058">Aromatic hydrocarbons catabolism</keyword>
<feature type="active site" description="Proton donor" evidence="7">
    <location>
        <position position="375"/>
    </location>
</feature>
<dbReference type="GeneID" id="106154062"/>
<dbReference type="EC" id="3.3.2.9" evidence="6"/>
<keyword evidence="6" id="KW-0256">Endoplasmic reticulum</keyword>
<proteinExistence type="inferred from homology"/>
<keyword evidence="5 6" id="KW-0378">Hydrolase</keyword>
<dbReference type="KEGG" id="lak:106154062"/>
<dbReference type="InterPro" id="IPR000639">
    <property type="entry name" value="Epox_hydrolase-like"/>
</dbReference>
<gene>
    <name evidence="10 11" type="primary">LOC106154062</name>
</gene>
<evidence type="ECO:0000259" key="8">
    <source>
        <dbReference type="Pfam" id="PF06441"/>
    </source>
</evidence>
<evidence type="ECO:0000256" key="3">
    <source>
        <dbReference type="ARBA" id="ARBA00010088"/>
    </source>
</evidence>
<comment type="catalytic activity">
    <reaction evidence="1 6">
        <text>1-(4-methoxyphenyl)-N-methyl-N-[(3-methyloxetan-3-yl)methyl]methanamine + H2O = 2-{[(4-methoxybenzyl)(methyl)amino]methyl}-2-methylpropane-1,3-diol</text>
        <dbReference type="Rhea" id="RHEA:55764"/>
        <dbReference type="ChEBI" id="CHEBI:15377"/>
        <dbReference type="ChEBI" id="CHEBI:139161"/>
        <dbReference type="ChEBI" id="CHEBI:139164"/>
        <dbReference type="EC" id="3.3.2.9"/>
    </reaction>
</comment>
<dbReference type="Pfam" id="PF06441">
    <property type="entry name" value="EHN"/>
    <property type="match status" value="1"/>
</dbReference>
<dbReference type="GO" id="GO:0005789">
    <property type="term" value="C:endoplasmic reticulum membrane"/>
    <property type="evidence" value="ECO:0007669"/>
    <property type="project" value="UniProtKB-SubCell"/>
</dbReference>
<evidence type="ECO:0000313" key="9">
    <source>
        <dbReference type="Proteomes" id="UP000085678"/>
    </source>
</evidence>
<protein>
    <recommendedName>
        <fullName evidence="6">Epoxide hydrolase</fullName>
        <ecNumber evidence="6">3.3.2.9</ecNumber>
    </recommendedName>
</protein>
<dbReference type="PIRSF" id="PIRSF001112">
    <property type="entry name" value="Epoxide_hydrolase"/>
    <property type="match status" value="1"/>
</dbReference>
<keyword evidence="6" id="KW-0472">Membrane</keyword>
<dbReference type="PRINTS" id="PR00412">
    <property type="entry name" value="EPOXHYDRLASE"/>
</dbReference>
<evidence type="ECO:0000256" key="5">
    <source>
        <dbReference type="ARBA" id="ARBA00022801"/>
    </source>
</evidence>
<evidence type="ECO:0000256" key="6">
    <source>
        <dbReference type="PIRNR" id="PIRNR001112"/>
    </source>
</evidence>
<dbReference type="Proteomes" id="UP000085678">
    <property type="component" value="Unplaced"/>
</dbReference>
<dbReference type="RefSeq" id="XP_013383748.1">
    <property type="nucleotide sequence ID" value="XM_013528294.1"/>
</dbReference>
<organism evidence="9 10">
    <name type="scientific">Lingula anatina</name>
    <name type="common">Brachiopod</name>
    <name type="synonym">Lingula unguis</name>
    <dbReference type="NCBI Taxonomy" id="7574"/>
    <lineage>
        <taxon>Eukaryota</taxon>
        <taxon>Metazoa</taxon>
        <taxon>Spiralia</taxon>
        <taxon>Lophotrochozoa</taxon>
        <taxon>Brachiopoda</taxon>
        <taxon>Linguliformea</taxon>
        <taxon>Lingulata</taxon>
        <taxon>Lingulida</taxon>
        <taxon>Linguloidea</taxon>
        <taxon>Lingulidae</taxon>
        <taxon>Lingula</taxon>
    </lineage>
</organism>
<evidence type="ECO:0000313" key="10">
    <source>
        <dbReference type="RefSeq" id="XP_013383748.1"/>
    </source>
</evidence>
<feature type="active site" description="Proton acceptor" evidence="7">
    <location>
        <position position="429"/>
    </location>
</feature>
<dbReference type="RefSeq" id="XP_013383749.1">
    <property type="nucleotide sequence ID" value="XM_013528295.1"/>
</dbReference>
<comment type="catalytic activity">
    <reaction evidence="6">
        <text>cis-stilbene oxide + H2O = (1R,2R)-hydrobenzoin</text>
        <dbReference type="Rhea" id="RHEA:23900"/>
        <dbReference type="ChEBI" id="CHEBI:15377"/>
        <dbReference type="ChEBI" id="CHEBI:50004"/>
        <dbReference type="ChEBI" id="CHEBI:50014"/>
        <dbReference type="EC" id="3.3.2.9"/>
    </reaction>
</comment>